<proteinExistence type="predicted"/>
<evidence type="ECO:0000313" key="4">
    <source>
        <dbReference type="Proteomes" id="UP001201812"/>
    </source>
</evidence>
<accession>A0AAD4MN06</accession>
<dbReference type="PANTHER" id="PTHR43372">
    <property type="entry name" value="FATTY-ACID AMIDE HYDROLASE"/>
    <property type="match status" value="1"/>
</dbReference>
<feature type="active site" description="Acyl-ester intermediate" evidence="1">
    <location>
        <position position="251"/>
    </location>
</feature>
<dbReference type="Pfam" id="PF01425">
    <property type="entry name" value="Amidase"/>
    <property type="match status" value="1"/>
</dbReference>
<reference evidence="3" key="1">
    <citation type="submission" date="2022-01" db="EMBL/GenBank/DDBJ databases">
        <title>Genome Sequence Resource for Two Populations of Ditylenchus destructor, the Migratory Endoparasitic Phytonematode.</title>
        <authorList>
            <person name="Zhang H."/>
            <person name="Lin R."/>
            <person name="Xie B."/>
        </authorList>
    </citation>
    <scope>NUCLEOTIDE SEQUENCE</scope>
    <source>
        <strain evidence="3">BazhouSP</strain>
    </source>
</reference>
<name>A0AAD4MN06_9BILA</name>
<dbReference type="EMBL" id="JAKKPZ010000144">
    <property type="protein sequence ID" value="KAI1700481.1"/>
    <property type="molecule type" value="Genomic_DNA"/>
</dbReference>
<feature type="active site" description="Charge relay system" evidence="1">
    <location>
        <position position="227"/>
    </location>
</feature>
<dbReference type="InterPro" id="IPR052739">
    <property type="entry name" value="FAAH2"/>
</dbReference>
<dbReference type="InterPro" id="IPR023631">
    <property type="entry name" value="Amidase_dom"/>
</dbReference>
<organism evidence="3 4">
    <name type="scientific">Ditylenchus destructor</name>
    <dbReference type="NCBI Taxonomy" id="166010"/>
    <lineage>
        <taxon>Eukaryota</taxon>
        <taxon>Metazoa</taxon>
        <taxon>Ecdysozoa</taxon>
        <taxon>Nematoda</taxon>
        <taxon>Chromadorea</taxon>
        <taxon>Rhabditida</taxon>
        <taxon>Tylenchina</taxon>
        <taxon>Tylenchomorpha</taxon>
        <taxon>Sphaerularioidea</taxon>
        <taxon>Anguinidae</taxon>
        <taxon>Anguininae</taxon>
        <taxon>Ditylenchus</taxon>
    </lineage>
</organism>
<dbReference type="Proteomes" id="UP001201812">
    <property type="component" value="Unassembled WGS sequence"/>
</dbReference>
<dbReference type="PIRSF" id="PIRSF001221">
    <property type="entry name" value="Amidase_fungi"/>
    <property type="match status" value="1"/>
</dbReference>
<dbReference type="SUPFAM" id="SSF75304">
    <property type="entry name" value="Amidase signature (AS) enzymes"/>
    <property type="match status" value="1"/>
</dbReference>
<keyword evidence="4" id="KW-1185">Reference proteome</keyword>
<dbReference type="AlphaFoldDB" id="A0AAD4MN06"/>
<dbReference type="PANTHER" id="PTHR43372:SF4">
    <property type="entry name" value="FATTY-ACID AMIDE HYDROLASE 2"/>
    <property type="match status" value="1"/>
</dbReference>
<comment type="caution">
    <text evidence="3">The sequence shown here is derived from an EMBL/GenBank/DDBJ whole genome shotgun (WGS) entry which is preliminary data.</text>
</comment>
<feature type="domain" description="Amidase" evidence="2">
    <location>
        <begin position="87"/>
        <end position="510"/>
    </location>
</feature>
<dbReference type="GO" id="GO:0012505">
    <property type="term" value="C:endomembrane system"/>
    <property type="evidence" value="ECO:0007669"/>
    <property type="project" value="TreeGrafter"/>
</dbReference>
<feature type="active site" description="Charge relay system" evidence="1">
    <location>
        <position position="151"/>
    </location>
</feature>
<protein>
    <submittedName>
        <fullName evidence="3">Amidase domain-containing protein</fullName>
    </submittedName>
</protein>
<dbReference type="InterPro" id="IPR036928">
    <property type="entry name" value="AS_sf"/>
</dbReference>
<evidence type="ECO:0000259" key="2">
    <source>
        <dbReference type="Pfam" id="PF01425"/>
    </source>
</evidence>
<gene>
    <name evidence="3" type="ORF">DdX_16692</name>
</gene>
<evidence type="ECO:0000256" key="1">
    <source>
        <dbReference type="PIRSR" id="PIRSR001221-1"/>
    </source>
</evidence>
<evidence type="ECO:0000313" key="3">
    <source>
        <dbReference type="EMBL" id="KAI1700481.1"/>
    </source>
</evidence>
<sequence>MDMGTAEGTHIRAYIECLRISKILYPIFKPFSQCYFYFWRGLFWSLNSFRKRQRVQLCVEDEDPLLFISATEAARRIREGETTSSQLVNAYIERIGRVNGIINAVVQDNYSAARVCAQEIDDYLHGLDKTSEEFANLAKTKPLLGVPFTAKDNILIKGFLCTAGVPCRKDAPPCTEDAECVTRLKESGAILLAVTNVPELAIWWETSNSIYGRTNNPYDLRRIAGGSSGGETALLASAGSVIGLGNDLAGSLRLPASLCGVFGLKPGPGVIPSSGIFPPITGKGHIVQMCTAGPLCRYAEDLPLLLRVLAGNETVDKQLRLSEPVDFTKVRVFYMEHLHQLFCEDVDTTQKRSVRKTVDFLTSKFGVPAEPADLQLAHHALEMFVISFDQADYPKLTEAMADYKVSVVKLESSQLPHPGQKIKQVMNSKRDQLRSEIIEMLGEDGILLFPSFATVAPFHNHGVWTPFNFIYNALWNTLGLPALSCPLGLSSKGMPTAVQIIGSPNSERLLIAAAKQLEVGFGGWTPPGDHNLKSVESTNLLNA</sequence>
<dbReference type="Gene3D" id="3.90.1300.10">
    <property type="entry name" value="Amidase signature (AS) domain"/>
    <property type="match status" value="1"/>
</dbReference>